<dbReference type="PROSITE" id="PS00028">
    <property type="entry name" value="ZINC_FINGER_C2H2_1"/>
    <property type="match status" value="2"/>
</dbReference>
<evidence type="ECO:0000256" key="2">
    <source>
        <dbReference type="ARBA" id="ARBA00022737"/>
    </source>
</evidence>
<keyword evidence="3 5" id="KW-0863">Zinc-finger</keyword>
<dbReference type="Pfam" id="PF01424">
    <property type="entry name" value="R3H"/>
    <property type="match status" value="1"/>
</dbReference>
<dbReference type="SMART" id="SM00355">
    <property type="entry name" value="ZnF_C2H2"/>
    <property type="match status" value="2"/>
</dbReference>
<evidence type="ECO:0000256" key="6">
    <source>
        <dbReference type="SAM" id="MobiDB-lite"/>
    </source>
</evidence>
<keyword evidence="2" id="KW-0677">Repeat</keyword>
<evidence type="ECO:0000313" key="10">
    <source>
        <dbReference type="Proteomes" id="UP000070133"/>
    </source>
</evidence>
<gene>
    <name evidence="9" type="ORF">AC578_7592</name>
</gene>
<dbReference type="PROSITE" id="PS50157">
    <property type="entry name" value="ZINC_FINGER_C2H2_2"/>
    <property type="match status" value="2"/>
</dbReference>
<dbReference type="Gene3D" id="3.30.160.60">
    <property type="entry name" value="Classic Zinc Finger"/>
    <property type="match status" value="2"/>
</dbReference>
<dbReference type="FunFam" id="3.30.160.60:FF:000184">
    <property type="entry name" value="Zinc finger protein 333"/>
    <property type="match status" value="1"/>
</dbReference>
<keyword evidence="10" id="KW-1185">Reference proteome</keyword>
<comment type="caution">
    <text evidence="9">The sequence shown here is derived from an EMBL/GenBank/DDBJ whole genome shotgun (WGS) entry which is preliminary data.</text>
</comment>
<dbReference type="STRING" id="321146.A0A139HRN4"/>
<dbReference type="SUPFAM" id="SSF57667">
    <property type="entry name" value="beta-beta-alpha zinc fingers"/>
    <property type="match status" value="1"/>
</dbReference>
<proteinExistence type="predicted"/>
<dbReference type="PANTHER" id="PTHR23235:SF120">
    <property type="entry name" value="KRUPPEL-LIKE FACTOR 15"/>
    <property type="match status" value="1"/>
</dbReference>
<dbReference type="OrthoDB" id="8922241at2759"/>
<dbReference type="InterPro" id="IPR001374">
    <property type="entry name" value="R3H_dom"/>
</dbReference>
<dbReference type="GO" id="GO:0000981">
    <property type="term" value="F:DNA-binding transcription factor activity, RNA polymerase II-specific"/>
    <property type="evidence" value="ECO:0007669"/>
    <property type="project" value="TreeGrafter"/>
</dbReference>
<feature type="region of interest" description="Disordered" evidence="6">
    <location>
        <begin position="35"/>
        <end position="58"/>
    </location>
</feature>
<dbReference type="GO" id="GO:0008270">
    <property type="term" value="F:zinc ion binding"/>
    <property type="evidence" value="ECO:0007669"/>
    <property type="project" value="UniProtKB-KW"/>
</dbReference>
<dbReference type="AlphaFoldDB" id="A0A139HRN4"/>
<dbReference type="PANTHER" id="PTHR23235">
    <property type="entry name" value="KRUEPPEL-LIKE TRANSCRIPTION FACTOR"/>
    <property type="match status" value="1"/>
</dbReference>
<feature type="domain" description="C2H2-type" evidence="7">
    <location>
        <begin position="435"/>
        <end position="462"/>
    </location>
</feature>
<evidence type="ECO:0000256" key="4">
    <source>
        <dbReference type="ARBA" id="ARBA00022833"/>
    </source>
</evidence>
<dbReference type="PROSITE" id="PS51061">
    <property type="entry name" value="R3H"/>
    <property type="match status" value="1"/>
</dbReference>
<dbReference type="SUPFAM" id="SSF82708">
    <property type="entry name" value="R3H domain"/>
    <property type="match status" value="1"/>
</dbReference>
<dbReference type="InterPro" id="IPR013087">
    <property type="entry name" value="Znf_C2H2_type"/>
</dbReference>
<dbReference type="GO" id="GO:0000978">
    <property type="term" value="F:RNA polymerase II cis-regulatory region sequence-specific DNA binding"/>
    <property type="evidence" value="ECO:0007669"/>
    <property type="project" value="TreeGrafter"/>
</dbReference>
<sequence>MDSSNEVSLNDVAWLQELHWPGYMSAKAPFNNVYTPSDHSGGARPPPLPMHQSFPDNASHTQGIAIMAPDHGVYVRQDSDSSWTEADDQDEWFELLRQELQDFRQSQQATLFTLPLSSQQRKQVHSMANLWGLSHMSIGHGSIKRVLVSKCALSADVVDGNALSRPWNPRSGAWWSGCLDPRLVLIRWISSNVCVQTCLSVLGMPVPVNVTMDVRGDYGTAYALFSSSVEAANVILNLNRSRPSWNNTSVDRELECSFLRFPSGFVLTPDLLLDHFYQLPVLLCQAFNISSNSNPNQPSSRPPSRAAGVPNAYTPALKNKPSTRSLSAIDERQALTDLADQLQQFPLLSRSGTSSYDASRRHSRTSSQSRDLGYTSASSIVDSDYSHATSLSKKRRREPMIPNGYKCTIDGCDKAFDHDGERRKHERNHGGERPYVCKRCGKGFLYPKDLRRHARTHPGSAQASPTLERVSDASDVDELDIGASASPVTASNQHPFGSILPMHVIPSMNEDHAIQPRHGFGRFSSKIADMFGNGRKSMKRPSVP</sequence>
<dbReference type="EMBL" id="LFZN01000015">
    <property type="protein sequence ID" value="KXT05108.1"/>
    <property type="molecule type" value="Genomic_DNA"/>
</dbReference>
<keyword evidence="1" id="KW-0479">Metal-binding</keyword>
<evidence type="ECO:0008006" key="11">
    <source>
        <dbReference type="Google" id="ProtNLM"/>
    </source>
</evidence>
<accession>A0A139HRN4</accession>
<evidence type="ECO:0000313" key="9">
    <source>
        <dbReference type="EMBL" id="KXT05108.1"/>
    </source>
</evidence>
<evidence type="ECO:0000256" key="5">
    <source>
        <dbReference type="PROSITE-ProRule" id="PRU00042"/>
    </source>
</evidence>
<organism evidence="9 10">
    <name type="scientific">Pseudocercospora eumusae</name>
    <dbReference type="NCBI Taxonomy" id="321146"/>
    <lineage>
        <taxon>Eukaryota</taxon>
        <taxon>Fungi</taxon>
        <taxon>Dikarya</taxon>
        <taxon>Ascomycota</taxon>
        <taxon>Pezizomycotina</taxon>
        <taxon>Dothideomycetes</taxon>
        <taxon>Dothideomycetidae</taxon>
        <taxon>Mycosphaerellales</taxon>
        <taxon>Mycosphaerellaceae</taxon>
        <taxon>Pseudocercospora</taxon>
    </lineage>
</organism>
<dbReference type="InterPro" id="IPR036236">
    <property type="entry name" value="Znf_C2H2_sf"/>
</dbReference>
<dbReference type="Proteomes" id="UP000070133">
    <property type="component" value="Unassembled WGS sequence"/>
</dbReference>
<dbReference type="Pfam" id="PF00096">
    <property type="entry name" value="zf-C2H2"/>
    <property type="match status" value="1"/>
</dbReference>
<name>A0A139HRN4_9PEZI</name>
<dbReference type="CDD" id="cd02325">
    <property type="entry name" value="R3H"/>
    <property type="match status" value="1"/>
</dbReference>
<reference evidence="9 10" key="1">
    <citation type="submission" date="2015-07" db="EMBL/GenBank/DDBJ databases">
        <title>Comparative genomics of the Sigatoka disease complex on banana suggests a link between parallel evolutionary changes in Pseudocercospora fijiensis and Pseudocercospora eumusae and increased virulence on the banana host.</title>
        <authorList>
            <person name="Chang T.-C."/>
            <person name="Salvucci A."/>
            <person name="Crous P.W."/>
            <person name="Stergiopoulos I."/>
        </authorList>
    </citation>
    <scope>NUCLEOTIDE SEQUENCE [LARGE SCALE GENOMIC DNA]</scope>
    <source>
        <strain evidence="9 10">CBS 114824</strain>
    </source>
</reference>
<feature type="region of interest" description="Disordered" evidence="6">
    <location>
        <begin position="351"/>
        <end position="375"/>
    </location>
</feature>
<feature type="compositionally biased region" description="Low complexity" evidence="6">
    <location>
        <begin position="292"/>
        <end position="304"/>
    </location>
</feature>
<feature type="domain" description="R3H" evidence="8">
    <location>
        <begin position="90"/>
        <end position="152"/>
    </location>
</feature>
<dbReference type="InterPro" id="IPR036867">
    <property type="entry name" value="R3H_dom_sf"/>
</dbReference>
<evidence type="ECO:0000256" key="1">
    <source>
        <dbReference type="ARBA" id="ARBA00022723"/>
    </source>
</evidence>
<dbReference type="Gene3D" id="3.30.1370.50">
    <property type="entry name" value="R3H-like domain"/>
    <property type="match status" value="1"/>
</dbReference>
<protein>
    <recommendedName>
        <fullName evidence="11">C2H2-type domain-containing protein</fullName>
    </recommendedName>
</protein>
<evidence type="ECO:0000256" key="3">
    <source>
        <dbReference type="ARBA" id="ARBA00022771"/>
    </source>
</evidence>
<keyword evidence="4" id="KW-0862">Zinc</keyword>
<evidence type="ECO:0000259" key="8">
    <source>
        <dbReference type="PROSITE" id="PS51061"/>
    </source>
</evidence>
<feature type="region of interest" description="Disordered" evidence="6">
    <location>
        <begin position="292"/>
        <end position="324"/>
    </location>
</feature>
<feature type="domain" description="C2H2-type" evidence="7">
    <location>
        <begin position="405"/>
        <end position="434"/>
    </location>
</feature>
<evidence type="ECO:0000259" key="7">
    <source>
        <dbReference type="PROSITE" id="PS50157"/>
    </source>
</evidence>
<feature type="region of interest" description="Disordered" evidence="6">
    <location>
        <begin position="384"/>
        <end position="403"/>
    </location>
</feature>